<dbReference type="AlphaFoldDB" id="A0A833RWG8"/>
<comment type="caution">
    <text evidence="1">The sequence shown here is derived from an EMBL/GenBank/DDBJ whole genome shotgun (WGS) entry which is preliminary data.</text>
</comment>
<evidence type="ECO:0000313" key="1">
    <source>
        <dbReference type="EMBL" id="KAF3340114.1"/>
    </source>
</evidence>
<accession>A0A833RWG8</accession>
<protein>
    <submittedName>
        <fullName evidence="1">Boron transporter 4-like protein</fullName>
    </submittedName>
</protein>
<keyword evidence="2" id="KW-1185">Reference proteome</keyword>
<reference evidence="1" key="1">
    <citation type="submission" date="2020-01" db="EMBL/GenBank/DDBJ databases">
        <title>Genome sequence of Kobresia littledalei, the first chromosome-level genome in the family Cyperaceae.</title>
        <authorList>
            <person name="Qu G."/>
        </authorList>
    </citation>
    <scope>NUCLEOTIDE SEQUENCE</scope>
    <source>
        <strain evidence="1">C.B.Clarke</strain>
        <tissue evidence="1">Leaf</tissue>
    </source>
</reference>
<organism evidence="1 2">
    <name type="scientific">Carex littledalei</name>
    <dbReference type="NCBI Taxonomy" id="544730"/>
    <lineage>
        <taxon>Eukaryota</taxon>
        <taxon>Viridiplantae</taxon>
        <taxon>Streptophyta</taxon>
        <taxon>Embryophyta</taxon>
        <taxon>Tracheophyta</taxon>
        <taxon>Spermatophyta</taxon>
        <taxon>Magnoliopsida</taxon>
        <taxon>Liliopsida</taxon>
        <taxon>Poales</taxon>
        <taxon>Cyperaceae</taxon>
        <taxon>Cyperoideae</taxon>
        <taxon>Cariceae</taxon>
        <taxon>Carex</taxon>
        <taxon>Carex subgen. Euthyceras</taxon>
    </lineage>
</organism>
<name>A0A833RWG8_9POAL</name>
<evidence type="ECO:0000313" key="2">
    <source>
        <dbReference type="Proteomes" id="UP000623129"/>
    </source>
</evidence>
<dbReference type="EMBL" id="SWLB01000003">
    <property type="protein sequence ID" value="KAF3340114.1"/>
    <property type="molecule type" value="Genomic_DNA"/>
</dbReference>
<dbReference type="Proteomes" id="UP000623129">
    <property type="component" value="Unassembled WGS sequence"/>
</dbReference>
<proteinExistence type="predicted"/>
<dbReference type="OrthoDB" id="1735926at2759"/>
<gene>
    <name evidence="1" type="ORF">FCM35_KLT15885</name>
</gene>
<sequence length="142" mass="16027">MLPRPLPFSPPLPLPITTWIGTRTRTEPPHLYPEPTVSTSLIIFWSRSLIYLLRASFDSLYLKTSVETLTSTAVCGIIHSIIGGQSMLIVGVAESAISQYQWLLVDFHLSTLAWLKLIDEAIEEEDESRISLNCEAQHRYLT</sequence>